<name>A0ABX8CCL9_9CHLA</name>
<accession>A0ABX8CCL9</accession>
<proteinExistence type="predicted"/>
<evidence type="ECO:0008006" key="3">
    <source>
        <dbReference type="Google" id="ProtNLM"/>
    </source>
</evidence>
<gene>
    <name evidence="1" type="ORF">H9Q19_03400</name>
</gene>
<evidence type="ECO:0000313" key="2">
    <source>
        <dbReference type="Proteomes" id="UP000680625"/>
    </source>
</evidence>
<dbReference type="EMBL" id="CP060791">
    <property type="protein sequence ID" value="QVE48741.1"/>
    <property type="molecule type" value="Genomic_DNA"/>
</dbReference>
<reference evidence="1 2" key="1">
    <citation type="submission" date="2020-08" db="EMBL/GenBank/DDBJ databases">
        <title>Isolation and characterization of novel Chlamydia from Siamese crocodiles (Crocodylus siamensis).</title>
        <authorList>
            <person name="Sariya L."/>
        </authorList>
    </citation>
    <scope>NUCLEOTIDE SEQUENCE [LARGE SCALE GENOMIC DNA]</scope>
    <source>
        <strain evidence="1 2">No. 12</strain>
    </source>
</reference>
<evidence type="ECO:0000313" key="1">
    <source>
        <dbReference type="EMBL" id="QVE48741.1"/>
    </source>
</evidence>
<dbReference type="Proteomes" id="UP000680625">
    <property type="component" value="Chromosome"/>
</dbReference>
<dbReference type="RefSeq" id="WP_213240310.1">
    <property type="nucleotide sequence ID" value="NZ_CP060791.1"/>
</dbReference>
<dbReference type="Gene3D" id="3.40.1190.20">
    <property type="match status" value="1"/>
</dbReference>
<protein>
    <recommendedName>
        <fullName evidence="3">Outer membrane protein</fullName>
    </recommendedName>
</protein>
<dbReference type="GeneID" id="301704644"/>
<dbReference type="InterPro" id="IPR029056">
    <property type="entry name" value="Ribokinase-like"/>
</dbReference>
<sequence length="316" mass="35757">MHYLYFFALIASFLIPGALPCAYAEDFPWIAPKSLAILGSPFIDVVLDVHGEFIESCNLKIGEIQTISASDVKKIFFMYKGVFPENPIRVTRKEPLSLTEDQLANLGITSLRNGNPYFNYLKQTEYGPAFNELDQFRLVLRCPNQEDTLCYFLQNVPECSTELCLSPDGGYALIDSELFISGCCIESFLKKTGSQAQKIMLDLNNSRIAYEFRDRIWSLLPHVNVLFLSESSIEALTGISNATIARRLLSRVIPMIFVQNVSENESYIYFIQNGKETAYCSKQDLQQIVLGFLFGYINNNVVDYCFHSADLLIDNA</sequence>
<dbReference type="SUPFAM" id="SSF53613">
    <property type="entry name" value="Ribokinase-like"/>
    <property type="match status" value="1"/>
</dbReference>
<organism evidence="1 2">
    <name type="scientific">Chlamydia crocodili</name>
    <dbReference type="NCBI Taxonomy" id="2766982"/>
    <lineage>
        <taxon>Bacteria</taxon>
        <taxon>Pseudomonadati</taxon>
        <taxon>Chlamydiota</taxon>
        <taxon>Chlamydiia</taxon>
        <taxon>Chlamydiales</taxon>
        <taxon>Chlamydiaceae</taxon>
        <taxon>Chlamydia/Chlamydophila group</taxon>
        <taxon>Chlamydia</taxon>
    </lineage>
</organism>
<keyword evidence="2" id="KW-1185">Reference proteome</keyword>